<gene>
    <name evidence="6" type="ORF">FJU08_12575</name>
</gene>
<dbReference type="RefSeq" id="WP_141149355.1">
    <property type="nucleotide sequence ID" value="NZ_VHLG01000007.1"/>
</dbReference>
<dbReference type="EMBL" id="VHLG01000007">
    <property type="protein sequence ID" value="TPW30146.1"/>
    <property type="molecule type" value="Genomic_DNA"/>
</dbReference>
<dbReference type="InterPro" id="IPR050109">
    <property type="entry name" value="HTH-type_TetR-like_transc_reg"/>
</dbReference>
<protein>
    <submittedName>
        <fullName evidence="6">TetR/AcrR family transcriptional regulator</fullName>
    </submittedName>
</protein>
<accession>A0A506U9W6</accession>
<dbReference type="AlphaFoldDB" id="A0A506U9W6"/>
<evidence type="ECO:0000256" key="2">
    <source>
        <dbReference type="ARBA" id="ARBA00023125"/>
    </source>
</evidence>
<dbReference type="InterPro" id="IPR001647">
    <property type="entry name" value="HTH_TetR"/>
</dbReference>
<proteinExistence type="predicted"/>
<keyword evidence="7" id="KW-1185">Reference proteome</keyword>
<dbReference type="PRINTS" id="PR00455">
    <property type="entry name" value="HTHTETR"/>
</dbReference>
<dbReference type="GO" id="GO:0003700">
    <property type="term" value="F:DNA-binding transcription factor activity"/>
    <property type="evidence" value="ECO:0007669"/>
    <property type="project" value="TreeGrafter"/>
</dbReference>
<comment type="caution">
    <text evidence="6">The sequence shown here is derived from an EMBL/GenBank/DDBJ whole genome shotgun (WGS) entry which is preliminary data.</text>
</comment>
<feature type="domain" description="HTH tetR-type" evidence="5">
    <location>
        <begin position="12"/>
        <end position="72"/>
    </location>
</feature>
<dbReference type="InterPro" id="IPR011075">
    <property type="entry name" value="TetR_C"/>
</dbReference>
<dbReference type="PROSITE" id="PS50977">
    <property type="entry name" value="HTH_TETR_2"/>
    <property type="match status" value="1"/>
</dbReference>
<keyword evidence="3" id="KW-0804">Transcription</keyword>
<dbReference type="InterPro" id="IPR036271">
    <property type="entry name" value="Tet_transcr_reg_TetR-rel_C_sf"/>
</dbReference>
<sequence>MEKQTTRYETGSDRRREIALAARSLIAERGLEGLRTRAVADRVGINIATLHYHVSSKDGLVQLVTEQLRDEFTEAHLQTLKTDMTPLERLRCEFVSYRQLRQGRQEQLAALQELTRHAARDEKVAAFLQPMRIRWRARIEAILEAGREEGTFRADLDAPAFAAIIVSVLISMDSDIAATGGAINMTAIFAELVRSALAPSSGENIDELCFE</sequence>
<evidence type="ECO:0000259" key="5">
    <source>
        <dbReference type="PROSITE" id="PS50977"/>
    </source>
</evidence>
<dbReference type="InterPro" id="IPR009057">
    <property type="entry name" value="Homeodomain-like_sf"/>
</dbReference>
<keyword evidence="1" id="KW-0805">Transcription regulation</keyword>
<dbReference type="PANTHER" id="PTHR30055">
    <property type="entry name" value="HTH-TYPE TRANSCRIPTIONAL REGULATOR RUTR"/>
    <property type="match status" value="1"/>
</dbReference>
<dbReference type="Pfam" id="PF16925">
    <property type="entry name" value="TetR_C_13"/>
    <property type="match status" value="1"/>
</dbReference>
<feature type="DNA-binding region" description="H-T-H motif" evidence="4">
    <location>
        <begin position="35"/>
        <end position="54"/>
    </location>
</feature>
<dbReference type="PANTHER" id="PTHR30055:SF234">
    <property type="entry name" value="HTH-TYPE TRANSCRIPTIONAL REGULATOR BETI"/>
    <property type="match status" value="1"/>
</dbReference>
<organism evidence="6 7">
    <name type="scientific">Martelella alba</name>
    <dbReference type="NCBI Taxonomy" id="2590451"/>
    <lineage>
        <taxon>Bacteria</taxon>
        <taxon>Pseudomonadati</taxon>
        <taxon>Pseudomonadota</taxon>
        <taxon>Alphaproteobacteria</taxon>
        <taxon>Hyphomicrobiales</taxon>
        <taxon>Aurantimonadaceae</taxon>
        <taxon>Martelella</taxon>
    </lineage>
</organism>
<reference evidence="6 7" key="1">
    <citation type="submission" date="2019-06" db="EMBL/GenBank/DDBJ databases">
        <authorList>
            <person name="Li M."/>
        </authorList>
    </citation>
    <scope>NUCLEOTIDE SEQUENCE [LARGE SCALE GENOMIC DNA]</scope>
    <source>
        <strain evidence="6 7">BGMRC2036</strain>
    </source>
</reference>
<dbReference type="Gene3D" id="1.10.357.10">
    <property type="entry name" value="Tetracycline Repressor, domain 2"/>
    <property type="match status" value="1"/>
</dbReference>
<evidence type="ECO:0000256" key="3">
    <source>
        <dbReference type="ARBA" id="ARBA00023163"/>
    </source>
</evidence>
<dbReference type="Proteomes" id="UP000318801">
    <property type="component" value="Unassembled WGS sequence"/>
</dbReference>
<dbReference type="GO" id="GO:0000976">
    <property type="term" value="F:transcription cis-regulatory region binding"/>
    <property type="evidence" value="ECO:0007669"/>
    <property type="project" value="TreeGrafter"/>
</dbReference>
<evidence type="ECO:0000256" key="1">
    <source>
        <dbReference type="ARBA" id="ARBA00023015"/>
    </source>
</evidence>
<evidence type="ECO:0000313" key="6">
    <source>
        <dbReference type="EMBL" id="TPW30146.1"/>
    </source>
</evidence>
<dbReference type="Pfam" id="PF00440">
    <property type="entry name" value="TetR_N"/>
    <property type="match status" value="1"/>
</dbReference>
<dbReference type="SUPFAM" id="SSF48498">
    <property type="entry name" value="Tetracyclin repressor-like, C-terminal domain"/>
    <property type="match status" value="1"/>
</dbReference>
<keyword evidence="2 4" id="KW-0238">DNA-binding</keyword>
<dbReference type="SUPFAM" id="SSF46689">
    <property type="entry name" value="Homeodomain-like"/>
    <property type="match status" value="1"/>
</dbReference>
<evidence type="ECO:0000256" key="4">
    <source>
        <dbReference type="PROSITE-ProRule" id="PRU00335"/>
    </source>
</evidence>
<dbReference type="OrthoDB" id="9809772at2"/>
<name>A0A506U9W6_9HYPH</name>
<dbReference type="Gene3D" id="1.10.10.60">
    <property type="entry name" value="Homeodomain-like"/>
    <property type="match status" value="1"/>
</dbReference>
<evidence type="ECO:0000313" key="7">
    <source>
        <dbReference type="Proteomes" id="UP000318801"/>
    </source>
</evidence>